<dbReference type="GO" id="GO:0005976">
    <property type="term" value="P:polysaccharide metabolic process"/>
    <property type="evidence" value="ECO:0007669"/>
    <property type="project" value="TreeGrafter"/>
</dbReference>
<evidence type="ECO:0000256" key="1">
    <source>
        <dbReference type="PIRSR" id="PIRSR639069-1"/>
    </source>
</evidence>
<dbReference type="SUPFAM" id="SSF53474">
    <property type="entry name" value="alpha/beta-Hydrolases"/>
    <property type="match status" value="1"/>
</dbReference>
<reference evidence="4 5" key="1">
    <citation type="submission" date="2020-07" db="EMBL/GenBank/DDBJ databases">
        <title>Sequencing the genomes of 1000 actinobacteria strains.</title>
        <authorList>
            <person name="Klenk H.-P."/>
        </authorList>
    </citation>
    <scope>NUCLEOTIDE SEQUENCE [LARGE SCALE GENOMIC DNA]</scope>
    <source>
        <strain evidence="4 5">DSM 22083</strain>
    </source>
</reference>
<feature type="active site" description="Nucleophile" evidence="1">
    <location>
        <position position="191"/>
    </location>
</feature>
<dbReference type="Proteomes" id="UP000569914">
    <property type="component" value="Unassembled WGS sequence"/>
</dbReference>
<dbReference type="Pfam" id="PF05448">
    <property type="entry name" value="AXE1"/>
    <property type="match status" value="1"/>
</dbReference>
<dbReference type="EMBL" id="JACCBU010000001">
    <property type="protein sequence ID" value="NYE73040.1"/>
    <property type="molecule type" value="Genomic_DNA"/>
</dbReference>
<gene>
    <name evidence="4" type="ORF">BKA15_004369</name>
</gene>
<dbReference type="Gene3D" id="3.40.50.1820">
    <property type="entry name" value="alpha/beta hydrolase"/>
    <property type="match status" value="1"/>
</dbReference>
<keyword evidence="5" id="KW-1185">Reference proteome</keyword>
<proteinExistence type="predicted"/>
<evidence type="ECO:0000313" key="5">
    <source>
        <dbReference type="Proteomes" id="UP000569914"/>
    </source>
</evidence>
<dbReference type="InterPro" id="IPR029058">
    <property type="entry name" value="AB_hydrolase_fold"/>
</dbReference>
<dbReference type="GO" id="GO:0047739">
    <property type="term" value="F:cephalosporin-C deacetylase activity"/>
    <property type="evidence" value="ECO:0007669"/>
    <property type="project" value="UniProtKB-EC"/>
</dbReference>
<name>A0A7Y9IA21_9ACTN</name>
<dbReference type="RefSeq" id="WP_179754262.1">
    <property type="nucleotide sequence ID" value="NZ_JACCBU010000001.1"/>
</dbReference>
<keyword evidence="4" id="KW-0378">Hydrolase</keyword>
<protein>
    <submittedName>
        <fullName evidence="4">Cephalosporin-C deacetylase</fullName>
        <ecNumber evidence="4">3.1.1.41</ecNumber>
    </submittedName>
</protein>
<dbReference type="PANTHER" id="PTHR40111">
    <property type="entry name" value="CEPHALOSPORIN-C DEACETYLASE"/>
    <property type="match status" value="1"/>
</dbReference>
<sequence>MAMFDLSLDELRDYRPQVSEPEDFDDFWSASIEEARAAGSAAGVEVTRIDNKLAVIDTYDVTFPGFGGTPVKAWLHLPVGATGPLPTVVQYHGYSGGRGFPHSFTQWAQAGWAHWVMDTRGQGWSSGGNSETPDLAPEAGINHVPGFMTSGLEDPKHYYYRRVYLDAVRLLDAVRGHATTDPSKIIVTGGSQGGGITIAAAGLAPAAGIELLGAAPDVPFLCHFQRALQITGRNPYGEITNYLAGWRDRVDVAYRTLSYFDGVNLGRRARAATLFSVGLMDPVCPPSTVYAAYNFYGGDADVTKSINVYSHNEHEGGGIYQTAAQLDWFGELFRAP</sequence>
<feature type="active site" description="Charge relay system" evidence="1">
    <location>
        <position position="314"/>
    </location>
</feature>
<dbReference type="EC" id="3.1.1.41" evidence="4"/>
<feature type="binding site" evidence="2">
    <location>
        <position position="94"/>
    </location>
    <ligand>
        <name>substrate</name>
    </ligand>
</feature>
<feature type="active site" description="Charge relay system" evidence="1">
    <location>
        <position position="281"/>
    </location>
</feature>
<dbReference type="InterPro" id="IPR039069">
    <property type="entry name" value="CE7"/>
</dbReference>
<accession>A0A7Y9IA21</accession>
<evidence type="ECO:0000256" key="2">
    <source>
        <dbReference type="PIRSR" id="PIRSR639069-2"/>
    </source>
</evidence>
<feature type="domain" description="Acetyl xylan esterase" evidence="3">
    <location>
        <begin position="1"/>
        <end position="329"/>
    </location>
</feature>
<organism evidence="4 5">
    <name type="scientific">Microlunatus parietis</name>
    <dbReference type="NCBI Taxonomy" id="682979"/>
    <lineage>
        <taxon>Bacteria</taxon>
        <taxon>Bacillati</taxon>
        <taxon>Actinomycetota</taxon>
        <taxon>Actinomycetes</taxon>
        <taxon>Propionibacteriales</taxon>
        <taxon>Propionibacteriaceae</taxon>
        <taxon>Microlunatus</taxon>
    </lineage>
</organism>
<comment type="caution">
    <text evidence="4">The sequence shown here is derived from an EMBL/GenBank/DDBJ whole genome shotgun (WGS) entry which is preliminary data.</text>
</comment>
<dbReference type="AlphaFoldDB" id="A0A7Y9IA21"/>
<dbReference type="InterPro" id="IPR008391">
    <property type="entry name" value="AXE1_dom"/>
</dbReference>
<dbReference type="PANTHER" id="PTHR40111:SF1">
    <property type="entry name" value="CEPHALOSPORIN-C DEACETYLASE"/>
    <property type="match status" value="1"/>
</dbReference>
<evidence type="ECO:0000259" key="3">
    <source>
        <dbReference type="Pfam" id="PF05448"/>
    </source>
</evidence>
<evidence type="ECO:0000313" key="4">
    <source>
        <dbReference type="EMBL" id="NYE73040.1"/>
    </source>
</evidence>